<dbReference type="RefSeq" id="WP_320185428.1">
    <property type="nucleotide sequence ID" value="NZ_CP138332.1"/>
</dbReference>
<dbReference type="EMBL" id="JBHUPB010000014">
    <property type="protein sequence ID" value="MFD2969595.1"/>
    <property type="molecule type" value="Genomic_DNA"/>
</dbReference>
<evidence type="ECO:0000256" key="1">
    <source>
        <dbReference type="SAM" id="SignalP"/>
    </source>
</evidence>
<organism evidence="2 3">
    <name type="scientific">Sphingobacterium bambusae</name>
    <dbReference type="NCBI Taxonomy" id="662858"/>
    <lineage>
        <taxon>Bacteria</taxon>
        <taxon>Pseudomonadati</taxon>
        <taxon>Bacteroidota</taxon>
        <taxon>Sphingobacteriia</taxon>
        <taxon>Sphingobacteriales</taxon>
        <taxon>Sphingobacteriaceae</taxon>
        <taxon>Sphingobacterium</taxon>
    </lineage>
</organism>
<dbReference type="PROSITE" id="PS51257">
    <property type="entry name" value="PROKAR_LIPOPROTEIN"/>
    <property type="match status" value="1"/>
</dbReference>
<feature type="chain" id="PRO_5045616157" evidence="1">
    <location>
        <begin position="24"/>
        <end position="504"/>
    </location>
</feature>
<dbReference type="Proteomes" id="UP001597525">
    <property type="component" value="Unassembled WGS sequence"/>
</dbReference>
<accession>A0ABW6BPG7</accession>
<gene>
    <name evidence="2" type="ORF">ACFS7Y_19530</name>
</gene>
<proteinExistence type="predicted"/>
<dbReference type="InterPro" id="IPR032183">
    <property type="entry name" value="PKD-like"/>
</dbReference>
<reference evidence="3" key="1">
    <citation type="journal article" date="2019" name="Int. J. Syst. Evol. Microbiol.">
        <title>The Global Catalogue of Microorganisms (GCM) 10K type strain sequencing project: providing services to taxonomists for standard genome sequencing and annotation.</title>
        <authorList>
            <consortium name="The Broad Institute Genomics Platform"/>
            <consortium name="The Broad Institute Genome Sequencing Center for Infectious Disease"/>
            <person name="Wu L."/>
            <person name="Ma J."/>
        </authorList>
    </citation>
    <scope>NUCLEOTIDE SEQUENCE [LARGE SCALE GENOMIC DNA]</scope>
    <source>
        <strain evidence="3">KCTC 22814</strain>
    </source>
</reference>
<dbReference type="Pfam" id="PF16407">
    <property type="entry name" value="PKD_2"/>
    <property type="match status" value="1"/>
</dbReference>
<evidence type="ECO:0000313" key="2">
    <source>
        <dbReference type="EMBL" id="MFD2969595.1"/>
    </source>
</evidence>
<comment type="caution">
    <text evidence="2">The sequence shown here is derived from an EMBL/GenBank/DDBJ whole genome shotgun (WGS) entry which is preliminary data.</text>
</comment>
<evidence type="ECO:0000313" key="3">
    <source>
        <dbReference type="Proteomes" id="UP001597525"/>
    </source>
</evidence>
<feature type="signal peptide" evidence="1">
    <location>
        <begin position="1"/>
        <end position="23"/>
    </location>
</feature>
<keyword evidence="3" id="KW-1185">Reference proteome</keyword>
<sequence>MKTAINISLALIFLLTFATSCYKDHGNYDYVAIAPLAIQDTLISGQIYVQQGGTLRLTPQVQLNGNAEDFSYDWFVYLNSASASYVQDSTRISTSKNLDYTVDPNIFTIGEDYKLTYKVTNNRNGLSYYYFYQLTVSDLFTQGWIFLEEKNNTADLSMVLKSGEIYRQIYSFRNADSPIKDPVSFTISPRSISDAVGPDGKKFYIVGKSDAIELDGTTMKKRFDFNYLFFTPPTSKAPSYIAWGGAGTSNLGLLVNKGNLHVNQVGGFPGAKKFTTQLTSPSNGYDYVLAPQYTPGNRINNVSDIYDIIMYDQKNKRFYDVSAGALKKFDDVAINTSVFDMNNVGLDLIKLDSSNVQTLRNAIMKDSDGKGYLLRFKTTRSAEDPYITVSKAEIKAPGIAQALDAVCSTLTPHLFYAFDGKLYRYEVTSDTYKEAFSFGAGETLTRIKFERHGYGLNTPRLVLATWNGVEGKVYYLPVGADGNVGTLDKTYTGFGKIIDMELKF</sequence>
<keyword evidence="1" id="KW-0732">Signal</keyword>
<protein>
    <submittedName>
        <fullName evidence="2">PKD-like family lipoprotein</fullName>
    </submittedName>
</protein>
<name>A0ABW6BPG7_9SPHI</name>